<protein>
    <submittedName>
        <fullName evidence="2">ATPase family protein associated with various cellular activities (AAA)</fullName>
    </submittedName>
</protein>
<keyword evidence="3" id="KW-1185">Reference proteome</keyword>
<dbReference type="InterPro" id="IPR027417">
    <property type="entry name" value="P-loop_NTPase"/>
</dbReference>
<gene>
    <name evidence="2" type="ORF">CLV42_11365</name>
</gene>
<dbReference type="RefSeq" id="WP_106604664.1">
    <property type="nucleotide sequence ID" value="NZ_PYGK01000013.1"/>
</dbReference>
<feature type="domain" description="AAA+ ATPase" evidence="1">
    <location>
        <begin position="125"/>
        <end position="258"/>
    </location>
</feature>
<dbReference type="EMBL" id="PYGK01000013">
    <property type="protein sequence ID" value="PSL25383.1"/>
    <property type="molecule type" value="Genomic_DNA"/>
</dbReference>
<sequence>MNQDLLVRLFRSIEGDQSEDIVLVAQQIILDETQKGHTKLANRLKEILQKNISTYSSFRGELKSLLPSGVSIPKDKRHNIPLATLIERESLRHYMVLPQETELKIQRIEKEFVAKDRLGHYGLKPKQKILLYGAPGCGKSMAAERIAWTVGLPFLKVRFEAVISSYLGESASNLKSLFESIASFPCVLLLDEFDFIAKARSATGQDVGEMHRLVNLLLNLLEDYNAPGILIATTNFEGIIDHALFRRFDEIIEMPKPSSEQVLKILQQTLSSVPLARNIQWKQIVDALKGTSAATVVKIATDASKLAIIEGEKEVKHNHLELSLKENALLIDK</sequence>
<dbReference type="InterPro" id="IPR003593">
    <property type="entry name" value="AAA+_ATPase"/>
</dbReference>
<dbReference type="Gene3D" id="3.40.50.300">
    <property type="entry name" value="P-loop containing nucleotide triphosphate hydrolases"/>
    <property type="match status" value="1"/>
</dbReference>
<dbReference type="SUPFAM" id="SSF52540">
    <property type="entry name" value="P-loop containing nucleoside triphosphate hydrolases"/>
    <property type="match status" value="1"/>
</dbReference>
<evidence type="ECO:0000259" key="1">
    <source>
        <dbReference type="SMART" id="SM00382"/>
    </source>
</evidence>
<dbReference type="GO" id="GO:0016887">
    <property type="term" value="F:ATP hydrolysis activity"/>
    <property type="evidence" value="ECO:0007669"/>
    <property type="project" value="InterPro"/>
</dbReference>
<dbReference type="InterPro" id="IPR003959">
    <property type="entry name" value="ATPase_AAA_core"/>
</dbReference>
<proteinExistence type="predicted"/>
<dbReference type="CDD" id="cd19481">
    <property type="entry name" value="RecA-like_protease"/>
    <property type="match status" value="1"/>
</dbReference>
<dbReference type="Pfam" id="PF00004">
    <property type="entry name" value="AAA"/>
    <property type="match status" value="1"/>
</dbReference>
<comment type="caution">
    <text evidence="2">The sequence shown here is derived from an EMBL/GenBank/DDBJ whole genome shotgun (WGS) entry which is preliminary data.</text>
</comment>
<dbReference type="SMART" id="SM00382">
    <property type="entry name" value="AAA"/>
    <property type="match status" value="1"/>
</dbReference>
<accession>A0A2P8FUH9</accession>
<dbReference type="Gene3D" id="1.10.8.60">
    <property type="match status" value="1"/>
</dbReference>
<dbReference type="PANTHER" id="PTHR23077">
    <property type="entry name" value="AAA-FAMILY ATPASE"/>
    <property type="match status" value="1"/>
</dbReference>
<reference evidence="2 3" key="1">
    <citation type="submission" date="2018-03" db="EMBL/GenBank/DDBJ databases">
        <title>Genomic Encyclopedia of Archaeal and Bacterial Type Strains, Phase II (KMG-II): from individual species to whole genera.</title>
        <authorList>
            <person name="Goeker M."/>
        </authorList>
    </citation>
    <scope>NUCLEOTIDE SEQUENCE [LARGE SCALE GENOMIC DNA]</scope>
    <source>
        <strain evidence="2 3">DSM 18107</strain>
    </source>
</reference>
<dbReference type="AlphaFoldDB" id="A0A2P8FUH9"/>
<name>A0A2P8FUH9_9BACT</name>
<evidence type="ECO:0000313" key="3">
    <source>
        <dbReference type="Proteomes" id="UP000240978"/>
    </source>
</evidence>
<dbReference type="GO" id="GO:0005524">
    <property type="term" value="F:ATP binding"/>
    <property type="evidence" value="ECO:0007669"/>
    <property type="project" value="InterPro"/>
</dbReference>
<dbReference type="PANTHER" id="PTHR23077:SF198">
    <property type="entry name" value="ATP-DEPENDENT ZINC METALLOPROTEASE FTSH"/>
    <property type="match status" value="1"/>
</dbReference>
<dbReference type="Proteomes" id="UP000240978">
    <property type="component" value="Unassembled WGS sequence"/>
</dbReference>
<dbReference type="InterPro" id="IPR050168">
    <property type="entry name" value="AAA_ATPase_domain"/>
</dbReference>
<dbReference type="OrthoDB" id="7438987at2"/>
<evidence type="ECO:0000313" key="2">
    <source>
        <dbReference type="EMBL" id="PSL25383.1"/>
    </source>
</evidence>
<organism evidence="2 3">
    <name type="scientific">Chitinophaga ginsengisoli</name>
    <dbReference type="NCBI Taxonomy" id="363837"/>
    <lineage>
        <taxon>Bacteria</taxon>
        <taxon>Pseudomonadati</taxon>
        <taxon>Bacteroidota</taxon>
        <taxon>Chitinophagia</taxon>
        <taxon>Chitinophagales</taxon>
        <taxon>Chitinophagaceae</taxon>
        <taxon>Chitinophaga</taxon>
    </lineage>
</organism>